<comment type="caution">
    <text evidence="3">The sequence shown here is derived from an EMBL/GenBank/DDBJ whole genome shotgun (WGS) entry which is preliminary data.</text>
</comment>
<proteinExistence type="predicted"/>
<dbReference type="InterPro" id="IPR035919">
    <property type="entry name" value="EAL_sf"/>
</dbReference>
<dbReference type="SUPFAM" id="SSF55785">
    <property type="entry name" value="PYP-like sensor domain (PAS domain)"/>
    <property type="match status" value="2"/>
</dbReference>
<dbReference type="SMART" id="SM00267">
    <property type="entry name" value="GGDEF"/>
    <property type="match status" value="1"/>
</dbReference>
<reference evidence="3 4" key="1">
    <citation type="submission" date="2024-09" db="EMBL/GenBank/DDBJ databases">
        <authorList>
            <person name="Sun Q."/>
            <person name="Mori K."/>
        </authorList>
    </citation>
    <scope>NUCLEOTIDE SEQUENCE [LARGE SCALE GENOMIC DNA]</scope>
    <source>
        <strain evidence="3 4">JCM 13503</strain>
    </source>
</reference>
<dbReference type="PROSITE" id="PS50883">
    <property type="entry name" value="EAL"/>
    <property type="match status" value="1"/>
</dbReference>
<dbReference type="PROSITE" id="PS50887">
    <property type="entry name" value="GGDEF"/>
    <property type="match status" value="1"/>
</dbReference>
<dbReference type="EMBL" id="JBHLYR010000052">
    <property type="protein sequence ID" value="MFB9993670.1"/>
    <property type="molecule type" value="Genomic_DNA"/>
</dbReference>
<dbReference type="InterPro" id="IPR052155">
    <property type="entry name" value="Biofilm_reg_signaling"/>
</dbReference>
<accession>A0ABV6B1V1</accession>
<dbReference type="InterPro" id="IPR043128">
    <property type="entry name" value="Rev_trsase/Diguanyl_cyclase"/>
</dbReference>
<dbReference type="InterPro" id="IPR035965">
    <property type="entry name" value="PAS-like_dom_sf"/>
</dbReference>
<evidence type="ECO:0000313" key="4">
    <source>
        <dbReference type="Proteomes" id="UP001589733"/>
    </source>
</evidence>
<dbReference type="NCBIfam" id="TIGR00254">
    <property type="entry name" value="GGDEF"/>
    <property type="match status" value="1"/>
</dbReference>
<protein>
    <submittedName>
        <fullName evidence="3">EAL domain-containing protein</fullName>
    </submittedName>
</protein>
<dbReference type="Pfam" id="PF08448">
    <property type="entry name" value="PAS_4"/>
    <property type="match status" value="2"/>
</dbReference>
<dbReference type="InterPro" id="IPR001633">
    <property type="entry name" value="EAL_dom"/>
</dbReference>
<dbReference type="SUPFAM" id="SSF55073">
    <property type="entry name" value="Nucleotide cyclase"/>
    <property type="match status" value="1"/>
</dbReference>
<dbReference type="Proteomes" id="UP001589733">
    <property type="component" value="Unassembled WGS sequence"/>
</dbReference>
<feature type="domain" description="GGDEF" evidence="2">
    <location>
        <begin position="498"/>
        <end position="627"/>
    </location>
</feature>
<dbReference type="PANTHER" id="PTHR44757">
    <property type="entry name" value="DIGUANYLATE CYCLASE DGCP"/>
    <property type="match status" value="1"/>
</dbReference>
<dbReference type="InterPro" id="IPR000160">
    <property type="entry name" value="GGDEF_dom"/>
</dbReference>
<evidence type="ECO:0000259" key="1">
    <source>
        <dbReference type="PROSITE" id="PS50883"/>
    </source>
</evidence>
<dbReference type="Gene3D" id="3.30.70.270">
    <property type="match status" value="1"/>
</dbReference>
<dbReference type="CDD" id="cd01949">
    <property type="entry name" value="GGDEF"/>
    <property type="match status" value="1"/>
</dbReference>
<dbReference type="PANTHER" id="PTHR44757:SF2">
    <property type="entry name" value="BIOFILM ARCHITECTURE MAINTENANCE PROTEIN MBAA"/>
    <property type="match status" value="1"/>
</dbReference>
<dbReference type="SUPFAM" id="SSF141868">
    <property type="entry name" value="EAL domain-like"/>
    <property type="match status" value="1"/>
</dbReference>
<name>A0ABV6B1V1_9DEIO</name>
<dbReference type="CDD" id="cd01948">
    <property type="entry name" value="EAL"/>
    <property type="match status" value="1"/>
</dbReference>
<organism evidence="3 4">
    <name type="scientific">Deinococcus oregonensis</name>
    <dbReference type="NCBI Taxonomy" id="1805970"/>
    <lineage>
        <taxon>Bacteria</taxon>
        <taxon>Thermotogati</taxon>
        <taxon>Deinococcota</taxon>
        <taxon>Deinococci</taxon>
        <taxon>Deinococcales</taxon>
        <taxon>Deinococcaceae</taxon>
        <taxon>Deinococcus</taxon>
    </lineage>
</organism>
<evidence type="ECO:0000313" key="3">
    <source>
        <dbReference type="EMBL" id="MFB9993670.1"/>
    </source>
</evidence>
<dbReference type="Pfam" id="PF00563">
    <property type="entry name" value="EAL"/>
    <property type="match status" value="1"/>
</dbReference>
<feature type="domain" description="EAL" evidence="1">
    <location>
        <begin position="636"/>
        <end position="887"/>
    </location>
</feature>
<dbReference type="Pfam" id="PF00990">
    <property type="entry name" value="GGDEF"/>
    <property type="match status" value="1"/>
</dbReference>
<dbReference type="InterPro" id="IPR029787">
    <property type="entry name" value="Nucleotide_cyclase"/>
</dbReference>
<dbReference type="InterPro" id="IPR000014">
    <property type="entry name" value="PAS"/>
</dbReference>
<dbReference type="Gene3D" id="3.20.20.450">
    <property type="entry name" value="EAL domain"/>
    <property type="match status" value="1"/>
</dbReference>
<dbReference type="InterPro" id="IPR013656">
    <property type="entry name" value="PAS_4"/>
</dbReference>
<sequence>MTLPTSALYTALRDLLRVHAPEATLLASVGKQVLSVRADAAPFETPSGELIPPDAWLDHGQLSWLTRDGALLGLLWSEEAPVPDGAVEVLTLLLSAASAEGANREADMLITQLPAPTAWLNADLVFRQVSRTFLELFGLSGPQVVGQPLQSVFPGREDLEHGLTQAAAGRATHLPDEHVLLTDRTAGAAGSTGLADTGVWLRGEARPYFGGAAAGVLWTIQNVSGEHEEAARLTALLDGLETPLALLTDTGTVLAASTGLAELAPATAPAIVGTPLWTWPCFADLPSELVRDLVRVAASGGAANGDVPLVGGGTLPLALRRGTAPGLLVAAGLSGRAAGLQASSSVVAQVLALSDAATILVDHAGRVQLVSEQAAQLVGLDAAKLLSLSLSRVLGELGVRLHTPEGDPISIPDLRTLKLPLIRELLVVRPDGVARHMEVRATQVEESNKPGTLLVLRDLTALRRAQAKMKHDARHDALTGLPNRPGLREHLAAAATPKTGAVVCLDADGFGALNAALGRTACDHLLIQLAARLNDLAGVHGGLAARLADDTFAAHLPALSADEAVQAIQTALQVPLRSGRRDVSLTFALGVAHLPADITADAALADAEIAMQHAKRQGRAQTSAFHPGLRASVAEAYELEDALRGAIAGEQFTLLYQPAVRLKDGQPFSAEALLRWQHPTLGTLAPSRFLPLASRSDLIMQVGDWVVHEALRGRAVIRASLPAHLNWRVSVNLSLEELRRSAGLEHLMPLLAQQGAPDIEVSAGSLLDHSQDTLGLLEQLRTHGARLIVDDFGDGASSLTALTRFPLSGVKLHPTLTARLPNDERSLTLVQGTVDLAHRLGLHVTAVGVETQEQLNVLRDLGCDAAQGYAITPPLSAGDLGLWLAER</sequence>
<dbReference type="SMART" id="SM00091">
    <property type="entry name" value="PAS"/>
    <property type="match status" value="3"/>
</dbReference>
<dbReference type="NCBIfam" id="TIGR00229">
    <property type="entry name" value="sensory_box"/>
    <property type="match status" value="1"/>
</dbReference>
<dbReference type="Gene3D" id="3.30.450.20">
    <property type="entry name" value="PAS domain"/>
    <property type="match status" value="2"/>
</dbReference>
<gene>
    <name evidence="3" type="ORF">ACFFLM_17035</name>
</gene>
<evidence type="ECO:0000259" key="2">
    <source>
        <dbReference type="PROSITE" id="PS50887"/>
    </source>
</evidence>
<dbReference type="RefSeq" id="WP_380012959.1">
    <property type="nucleotide sequence ID" value="NZ_JBHLYR010000052.1"/>
</dbReference>
<dbReference type="SMART" id="SM00052">
    <property type="entry name" value="EAL"/>
    <property type="match status" value="1"/>
</dbReference>
<keyword evidence="4" id="KW-1185">Reference proteome</keyword>